<evidence type="ECO:0000259" key="17">
    <source>
        <dbReference type="PROSITE" id="PS50089"/>
    </source>
</evidence>
<evidence type="ECO:0000256" key="12">
    <source>
        <dbReference type="ARBA" id="ARBA00023136"/>
    </source>
</evidence>
<evidence type="ECO:0000256" key="6">
    <source>
        <dbReference type="ARBA" id="ARBA00022692"/>
    </source>
</evidence>
<dbReference type="SUPFAM" id="SSF57850">
    <property type="entry name" value="RING/U-box"/>
    <property type="match status" value="1"/>
</dbReference>
<feature type="region of interest" description="Disordered" evidence="15">
    <location>
        <begin position="177"/>
        <end position="234"/>
    </location>
</feature>
<evidence type="ECO:0000256" key="5">
    <source>
        <dbReference type="ARBA" id="ARBA00022679"/>
    </source>
</evidence>
<dbReference type="Gene3D" id="3.30.40.10">
    <property type="entry name" value="Zinc/RING finger domain, C3HC4 (zinc finger)"/>
    <property type="match status" value="1"/>
</dbReference>
<dbReference type="GO" id="GO:0008270">
    <property type="term" value="F:zinc ion binding"/>
    <property type="evidence" value="ECO:0007669"/>
    <property type="project" value="UniProtKB-KW"/>
</dbReference>
<keyword evidence="7" id="KW-0479">Metal-binding</keyword>
<dbReference type="InterPro" id="IPR053238">
    <property type="entry name" value="RING-H2_zinc_finger"/>
</dbReference>
<dbReference type="EC" id="2.3.2.27" evidence="4"/>
<comment type="catalytic activity">
    <reaction evidence="1">
        <text>S-ubiquitinyl-[E2 ubiquitin-conjugating enzyme]-L-cysteine + [acceptor protein]-L-lysine = [E2 ubiquitin-conjugating enzyme]-L-cysteine + N(6)-ubiquitinyl-[acceptor protein]-L-lysine.</text>
        <dbReference type="EC" id="2.3.2.27"/>
    </reaction>
</comment>
<comment type="pathway">
    <text evidence="3">Protein modification; protein ubiquitination.</text>
</comment>
<proteinExistence type="inferred from homology"/>
<dbReference type="PANTHER" id="PTHR14155">
    <property type="entry name" value="RING FINGER DOMAIN-CONTAINING"/>
    <property type="match status" value="1"/>
</dbReference>
<protein>
    <recommendedName>
        <fullName evidence="4">RING-type E3 ubiquitin transferase</fullName>
        <ecNumber evidence="4">2.3.2.27</ecNumber>
    </recommendedName>
</protein>
<evidence type="ECO:0000313" key="18">
    <source>
        <dbReference type="EMBL" id="KAK4280369.1"/>
    </source>
</evidence>
<keyword evidence="11 16" id="KW-1133">Transmembrane helix</keyword>
<dbReference type="GO" id="GO:0016020">
    <property type="term" value="C:membrane"/>
    <property type="evidence" value="ECO:0007669"/>
    <property type="project" value="UniProtKB-SubCell"/>
</dbReference>
<evidence type="ECO:0000256" key="7">
    <source>
        <dbReference type="ARBA" id="ARBA00022723"/>
    </source>
</evidence>
<keyword evidence="5" id="KW-0808">Transferase</keyword>
<comment type="subcellular location">
    <subcellularLocation>
        <location evidence="2">Membrane</location>
        <topology evidence="2">Single-pass membrane protein</topology>
    </subcellularLocation>
</comment>
<dbReference type="PROSITE" id="PS50089">
    <property type="entry name" value="ZF_RING_2"/>
    <property type="match status" value="1"/>
</dbReference>
<evidence type="ECO:0000256" key="8">
    <source>
        <dbReference type="ARBA" id="ARBA00022771"/>
    </source>
</evidence>
<keyword evidence="9" id="KW-0833">Ubl conjugation pathway</keyword>
<dbReference type="InterPro" id="IPR001841">
    <property type="entry name" value="Znf_RING"/>
</dbReference>
<name>A0AAE1TE47_9FABA</name>
<evidence type="ECO:0000256" key="10">
    <source>
        <dbReference type="ARBA" id="ARBA00022833"/>
    </source>
</evidence>
<keyword evidence="10" id="KW-0862">Zinc</keyword>
<dbReference type="AlphaFoldDB" id="A0AAE1TE47"/>
<evidence type="ECO:0000256" key="4">
    <source>
        <dbReference type="ARBA" id="ARBA00012483"/>
    </source>
</evidence>
<accession>A0AAE1TE47</accession>
<evidence type="ECO:0000256" key="3">
    <source>
        <dbReference type="ARBA" id="ARBA00004906"/>
    </source>
</evidence>
<dbReference type="SMART" id="SM00184">
    <property type="entry name" value="RING"/>
    <property type="match status" value="1"/>
</dbReference>
<keyword evidence="12 16" id="KW-0472">Membrane</keyword>
<evidence type="ECO:0000256" key="2">
    <source>
        <dbReference type="ARBA" id="ARBA00004167"/>
    </source>
</evidence>
<keyword evidence="8 14" id="KW-0863">Zinc-finger</keyword>
<dbReference type="Pfam" id="PF13639">
    <property type="entry name" value="zf-RING_2"/>
    <property type="match status" value="1"/>
</dbReference>
<dbReference type="InterPro" id="IPR013083">
    <property type="entry name" value="Znf_RING/FYVE/PHD"/>
</dbReference>
<keyword evidence="6 16" id="KW-0812">Transmembrane</keyword>
<evidence type="ECO:0000256" key="15">
    <source>
        <dbReference type="SAM" id="MobiDB-lite"/>
    </source>
</evidence>
<feature type="transmembrane region" description="Helical" evidence="16">
    <location>
        <begin position="7"/>
        <end position="28"/>
    </location>
</feature>
<comment type="caution">
    <text evidence="18">The sequence shown here is derived from an EMBL/GenBank/DDBJ whole genome shotgun (WGS) entry which is preliminary data.</text>
</comment>
<feature type="domain" description="RING-type" evidence="17">
    <location>
        <begin position="121"/>
        <end position="163"/>
    </location>
</feature>
<dbReference type="FunFam" id="3.30.40.10:FF:000187">
    <property type="entry name" value="E3 ubiquitin-protein ligase ATL6"/>
    <property type="match status" value="1"/>
</dbReference>
<organism evidence="18 19">
    <name type="scientific">Acacia crassicarpa</name>
    <name type="common">northern wattle</name>
    <dbReference type="NCBI Taxonomy" id="499986"/>
    <lineage>
        <taxon>Eukaryota</taxon>
        <taxon>Viridiplantae</taxon>
        <taxon>Streptophyta</taxon>
        <taxon>Embryophyta</taxon>
        <taxon>Tracheophyta</taxon>
        <taxon>Spermatophyta</taxon>
        <taxon>Magnoliopsida</taxon>
        <taxon>eudicotyledons</taxon>
        <taxon>Gunneridae</taxon>
        <taxon>Pentapetalae</taxon>
        <taxon>rosids</taxon>
        <taxon>fabids</taxon>
        <taxon>Fabales</taxon>
        <taxon>Fabaceae</taxon>
        <taxon>Caesalpinioideae</taxon>
        <taxon>mimosoid clade</taxon>
        <taxon>Acacieae</taxon>
        <taxon>Acacia</taxon>
    </lineage>
</organism>
<evidence type="ECO:0000256" key="13">
    <source>
        <dbReference type="ARBA" id="ARBA00024209"/>
    </source>
</evidence>
<feature type="transmembrane region" description="Helical" evidence="16">
    <location>
        <begin position="48"/>
        <end position="69"/>
    </location>
</feature>
<evidence type="ECO:0000256" key="1">
    <source>
        <dbReference type="ARBA" id="ARBA00000900"/>
    </source>
</evidence>
<evidence type="ECO:0000256" key="11">
    <source>
        <dbReference type="ARBA" id="ARBA00022989"/>
    </source>
</evidence>
<gene>
    <name evidence="18" type="ORF">QN277_012000</name>
</gene>
<reference evidence="18" key="1">
    <citation type="submission" date="2023-10" db="EMBL/GenBank/DDBJ databases">
        <title>Chromosome-level genome of the transformable northern wattle, Acacia crassicarpa.</title>
        <authorList>
            <person name="Massaro I."/>
            <person name="Sinha N.R."/>
            <person name="Poethig S."/>
            <person name="Leichty A.R."/>
        </authorList>
    </citation>
    <scope>NUCLEOTIDE SEQUENCE</scope>
    <source>
        <strain evidence="18">Acra3RX</strain>
        <tissue evidence="18">Leaf</tissue>
    </source>
</reference>
<dbReference type="CDD" id="cd16461">
    <property type="entry name" value="RING-H2_EL5-like"/>
    <property type="match status" value="1"/>
</dbReference>
<dbReference type="Proteomes" id="UP001293593">
    <property type="component" value="Unassembled WGS sequence"/>
</dbReference>
<feature type="compositionally biased region" description="Basic and acidic residues" evidence="15">
    <location>
        <begin position="188"/>
        <end position="209"/>
    </location>
</feature>
<comment type="similarity">
    <text evidence="13">Belongs to the RING-type zinc finger family. ATL subfamily.</text>
</comment>
<evidence type="ECO:0000256" key="9">
    <source>
        <dbReference type="ARBA" id="ARBA00022786"/>
    </source>
</evidence>
<evidence type="ECO:0000256" key="16">
    <source>
        <dbReference type="SAM" id="Phobius"/>
    </source>
</evidence>
<keyword evidence="19" id="KW-1185">Reference proteome</keyword>
<sequence length="314" mass="35014">MIQTIRFHFSILTWVQLISLIFVLGATAQSAVQPVPTFASRQQWDPSIAAMVGALFCAFLFMGFFSVYLRHCAEEEAAARPAGDWSCSCSEGIDQKVLDTFPVLVYSTIKDLKMGKGALECAVCLNEFKDNETLRLLPKCNHVFHPSCIEAWLSSHVTCPVCREKLTPDYDQVAITVPPQLNVMESNDNNRRGENEEEGKDERPEERSGENSGDGGGEVEDGAEAVGGDRRLTVLRKSNSTGHCEVERYTLKLPEDVRNYILVNHHGTMMRRSASYNVGMFMGGSPRKGLCWNEKEVIEKDKEDLVHPPLSLVP</sequence>
<evidence type="ECO:0000313" key="19">
    <source>
        <dbReference type="Proteomes" id="UP001293593"/>
    </source>
</evidence>
<dbReference type="PANTHER" id="PTHR14155:SF627">
    <property type="entry name" value="OS06G0192800 PROTEIN"/>
    <property type="match status" value="1"/>
</dbReference>
<dbReference type="GO" id="GO:0061630">
    <property type="term" value="F:ubiquitin protein ligase activity"/>
    <property type="evidence" value="ECO:0007669"/>
    <property type="project" value="UniProtKB-EC"/>
</dbReference>
<dbReference type="EMBL" id="JAWXYG010000002">
    <property type="protein sequence ID" value="KAK4280369.1"/>
    <property type="molecule type" value="Genomic_DNA"/>
</dbReference>
<evidence type="ECO:0000256" key="14">
    <source>
        <dbReference type="PROSITE-ProRule" id="PRU00175"/>
    </source>
</evidence>